<accession>A0A1H7BT06</accession>
<sequence>MLAGMKGFRFVFPLLGLLTCGSALAAADPPLLSAAYAKARIDMKMKEDRNPVPLYRTSKETVRANLGDLKIDLRCTAAGLIATGQEVYGIDLDTFSDKLRPAPWAQVVQALNKVGVQADAKTGRVTLRPGDVLRCEAGRLWTKVGAVGRTSRGSVLDDSLGIELPAPRAAVRAGQGAKFEAPPIKLEWRLVSDGKQAALIQLRAGYGSLLREIRLTQGGRTRSLGKGFDVDVKKAVPIDLGKPFTLNFLYNEDKAGKDQREAALTYFQGYYTTWAVR</sequence>
<evidence type="ECO:0000313" key="2">
    <source>
        <dbReference type="EMBL" id="SEJ77460.1"/>
    </source>
</evidence>
<evidence type="ECO:0000256" key="1">
    <source>
        <dbReference type="SAM" id="SignalP"/>
    </source>
</evidence>
<protein>
    <submittedName>
        <fullName evidence="2">Uncharacterized protein</fullName>
    </submittedName>
</protein>
<proteinExistence type="predicted"/>
<gene>
    <name evidence="2" type="ORF">SAMN04488058_11831</name>
</gene>
<feature type="signal peptide" evidence="1">
    <location>
        <begin position="1"/>
        <end position="25"/>
    </location>
</feature>
<feature type="chain" id="PRO_5011508319" evidence="1">
    <location>
        <begin position="26"/>
        <end position="277"/>
    </location>
</feature>
<organism evidence="2 3">
    <name type="scientific">Deinococcus reticulitermitis</name>
    <dbReference type="NCBI Taxonomy" id="856736"/>
    <lineage>
        <taxon>Bacteria</taxon>
        <taxon>Thermotogati</taxon>
        <taxon>Deinococcota</taxon>
        <taxon>Deinococci</taxon>
        <taxon>Deinococcales</taxon>
        <taxon>Deinococcaceae</taxon>
        <taxon>Deinococcus</taxon>
    </lineage>
</organism>
<dbReference type="STRING" id="856736.SAMN04488058_11831"/>
<keyword evidence="3" id="KW-1185">Reference proteome</keyword>
<dbReference type="EMBL" id="FNZA01000018">
    <property type="protein sequence ID" value="SEJ77460.1"/>
    <property type="molecule type" value="Genomic_DNA"/>
</dbReference>
<dbReference type="AlphaFoldDB" id="A0A1H7BT06"/>
<reference evidence="3" key="1">
    <citation type="submission" date="2016-10" db="EMBL/GenBank/DDBJ databases">
        <authorList>
            <person name="Varghese N."/>
            <person name="Submissions S."/>
        </authorList>
    </citation>
    <scope>NUCLEOTIDE SEQUENCE [LARGE SCALE GENOMIC DNA]</scope>
    <source>
        <strain evidence="3">CGMCC 1.10218</strain>
    </source>
</reference>
<keyword evidence="1" id="KW-0732">Signal</keyword>
<name>A0A1H7BT06_9DEIO</name>
<dbReference type="Proteomes" id="UP000199223">
    <property type="component" value="Unassembled WGS sequence"/>
</dbReference>
<evidence type="ECO:0000313" key="3">
    <source>
        <dbReference type="Proteomes" id="UP000199223"/>
    </source>
</evidence>